<accession>A0A0M3HJJ3</accession>
<name>A0A0M3HJJ3_ASCLU</name>
<organism evidence="1 2">
    <name type="scientific">Ascaris lumbricoides</name>
    <name type="common">Giant roundworm</name>
    <dbReference type="NCBI Taxonomy" id="6252"/>
    <lineage>
        <taxon>Eukaryota</taxon>
        <taxon>Metazoa</taxon>
        <taxon>Ecdysozoa</taxon>
        <taxon>Nematoda</taxon>
        <taxon>Chromadorea</taxon>
        <taxon>Rhabditida</taxon>
        <taxon>Spirurina</taxon>
        <taxon>Ascaridomorpha</taxon>
        <taxon>Ascaridoidea</taxon>
        <taxon>Ascarididae</taxon>
        <taxon>Ascaris</taxon>
    </lineage>
</organism>
<evidence type="ECO:0000313" key="1">
    <source>
        <dbReference type="Proteomes" id="UP000036681"/>
    </source>
</evidence>
<protein>
    <submittedName>
        <fullName evidence="2">Transposase</fullName>
    </submittedName>
</protein>
<keyword evidence="1" id="KW-1185">Reference proteome</keyword>
<sequence length="76" mass="8742">MKLKSNTGYIKAEHGITMKIQGQARDVNDINYGRYKAALVERKLRQLRQLGFLITKFNTSTFTKKMVSDDYACADH</sequence>
<evidence type="ECO:0000313" key="2">
    <source>
        <dbReference type="WBParaSite" id="ALUE_0000168801-mRNA-1"/>
    </source>
</evidence>
<proteinExistence type="predicted"/>
<dbReference type="WBParaSite" id="ALUE_0000168801-mRNA-1">
    <property type="protein sequence ID" value="ALUE_0000168801-mRNA-1"/>
    <property type="gene ID" value="ALUE_0000168801"/>
</dbReference>
<dbReference type="AlphaFoldDB" id="A0A0M3HJJ3"/>
<reference evidence="2" key="1">
    <citation type="submission" date="2017-02" db="UniProtKB">
        <authorList>
            <consortium name="WormBaseParasite"/>
        </authorList>
    </citation>
    <scope>IDENTIFICATION</scope>
</reference>
<dbReference type="Proteomes" id="UP000036681">
    <property type="component" value="Unplaced"/>
</dbReference>